<accession>A0A919H4R7</accession>
<dbReference type="EMBL" id="BNEE01000011">
    <property type="protein sequence ID" value="GHI90361.1"/>
    <property type="molecule type" value="Genomic_DNA"/>
</dbReference>
<gene>
    <name evidence="1" type="ORF">Sxan_77250</name>
</gene>
<dbReference type="Proteomes" id="UP000600026">
    <property type="component" value="Unassembled WGS sequence"/>
</dbReference>
<keyword evidence="2" id="KW-1185">Reference proteome</keyword>
<dbReference type="AlphaFoldDB" id="A0A919H4R7"/>
<comment type="caution">
    <text evidence="1">The sequence shown here is derived from an EMBL/GenBank/DDBJ whole genome shotgun (WGS) entry which is preliminary data.</text>
</comment>
<reference evidence="1" key="1">
    <citation type="submission" date="2020-09" db="EMBL/GenBank/DDBJ databases">
        <title>Whole genome shotgun sequence of Streptomyces xanthophaeus NBRC 12829.</title>
        <authorList>
            <person name="Komaki H."/>
            <person name="Tamura T."/>
        </authorList>
    </citation>
    <scope>NUCLEOTIDE SEQUENCE</scope>
    <source>
        <strain evidence="1">NBRC 12829</strain>
    </source>
</reference>
<organism evidence="1 2">
    <name type="scientific">Streptomyces xanthophaeus</name>
    <dbReference type="NCBI Taxonomy" id="67385"/>
    <lineage>
        <taxon>Bacteria</taxon>
        <taxon>Bacillati</taxon>
        <taxon>Actinomycetota</taxon>
        <taxon>Actinomycetes</taxon>
        <taxon>Kitasatosporales</taxon>
        <taxon>Streptomycetaceae</taxon>
        <taxon>Streptomyces</taxon>
    </lineage>
</organism>
<sequence length="189" mass="20917">MLWPALRALSDGELAPDQLQWLRTEFRLEAAPRTEGPGAAKSITHRAFTDDAGTRLLLDLARAGESGWVFTLFYEGQRPSRETVGAHRALFRDAVERLGLSLVEIMPAATTAEVLVAPPAPSDALESAFAAHWDLPYEELVQLWPHLGLRADDPREVKEAELRELVRSPAWTDAPAALRAQAEEFLRGN</sequence>
<evidence type="ECO:0000313" key="2">
    <source>
        <dbReference type="Proteomes" id="UP000600026"/>
    </source>
</evidence>
<proteinExistence type="predicted"/>
<evidence type="ECO:0000313" key="1">
    <source>
        <dbReference type="EMBL" id="GHI90361.1"/>
    </source>
</evidence>
<protein>
    <submittedName>
        <fullName evidence="1">Uncharacterized protein</fullName>
    </submittedName>
</protein>
<name>A0A919H4R7_9ACTN</name>
<dbReference type="RefSeq" id="WP_031143215.1">
    <property type="nucleotide sequence ID" value="NZ_BNEE01000011.1"/>
</dbReference>